<dbReference type="HOGENOM" id="CLU_3290805_0_0_9"/>
<protein>
    <submittedName>
        <fullName evidence="1">Uncharacterized protein</fullName>
    </submittedName>
</protein>
<gene>
    <name evidence="1" type="ORF">CLOSTHATH_05050</name>
</gene>
<comment type="caution">
    <text evidence="1">The sequence shown here is derived from an EMBL/GenBank/DDBJ whole genome shotgun (WGS) entry which is preliminary data.</text>
</comment>
<accession>D3AN50</accession>
<evidence type="ECO:0000313" key="2">
    <source>
        <dbReference type="Proteomes" id="UP000004968"/>
    </source>
</evidence>
<sequence>MKLPAGEKANGVGKTAVNCRYITENRRKIKNVYRKSYGSF</sequence>
<organism evidence="1 2">
    <name type="scientific">Hungatella hathewayi DSM 13479</name>
    <dbReference type="NCBI Taxonomy" id="566550"/>
    <lineage>
        <taxon>Bacteria</taxon>
        <taxon>Bacillati</taxon>
        <taxon>Bacillota</taxon>
        <taxon>Clostridia</taxon>
        <taxon>Lachnospirales</taxon>
        <taxon>Lachnospiraceae</taxon>
        <taxon>Hungatella</taxon>
    </lineage>
</organism>
<dbReference type="AlphaFoldDB" id="D3AN50"/>
<reference evidence="1 2" key="1">
    <citation type="submission" date="2010-01" db="EMBL/GenBank/DDBJ databases">
        <authorList>
            <person name="Weinstock G."/>
            <person name="Sodergren E."/>
            <person name="Clifton S."/>
            <person name="Fulton L."/>
            <person name="Fulton B."/>
            <person name="Courtney L."/>
            <person name="Fronick C."/>
            <person name="Harrison M."/>
            <person name="Strong C."/>
            <person name="Farmer C."/>
            <person name="Delahaunty K."/>
            <person name="Markovic C."/>
            <person name="Hall O."/>
            <person name="Minx P."/>
            <person name="Tomlinson C."/>
            <person name="Mitreva M."/>
            <person name="Nelson J."/>
            <person name="Hou S."/>
            <person name="Wollam A."/>
            <person name="Pepin K.H."/>
            <person name="Johnson M."/>
            <person name="Bhonagiri V."/>
            <person name="Nash W.E."/>
            <person name="Warren W."/>
            <person name="Chinwalla A."/>
            <person name="Mardis E.R."/>
            <person name="Wilson R.K."/>
        </authorList>
    </citation>
    <scope>NUCLEOTIDE SEQUENCE [LARGE SCALE GENOMIC DNA]</scope>
    <source>
        <strain evidence="1 2">DSM 13479</strain>
    </source>
</reference>
<proteinExistence type="predicted"/>
<dbReference type="EMBL" id="ACIO01000502">
    <property type="protein sequence ID" value="EFC96755.1"/>
    <property type="molecule type" value="Genomic_DNA"/>
</dbReference>
<name>D3AN50_9FIRM</name>
<evidence type="ECO:0000313" key="1">
    <source>
        <dbReference type="EMBL" id="EFC96755.1"/>
    </source>
</evidence>
<dbReference type="Proteomes" id="UP000004968">
    <property type="component" value="Unassembled WGS sequence"/>
</dbReference>